<keyword evidence="4 9" id="KW-0509">mRNA transport</keyword>
<dbReference type="Pfam" id="PF07575">
    <property type="entry name" value="Nucleopor_Nup85"/>
    <property type="match status" value="1"/>
</dbReference>
<dbReference type="EMBL" id="KZ308556">
    <property type="protein sequence ID" value="KAG8231483.1"/>
    <property type="molecule type" value="Genomic_DNA"/>
</dbReference>
<keyword evidence="6 9" id="KW-0811">Translocation</keyword>
<dbReference type="OrthoDB" id="17644at2759"/>
<dbReference type="PANTHER" id="PTHR13373:SF21">
    <property type="entry name" value="NUCLEAR PORE COMPLEX PROTEIN NUP85"/>
    <property type="match status" value="1"/>
</dbReference>
<dbReference type="PANTHER" id="PTHR13373">
    <property type="entry name" value="FROUNT PROTEIN-RELATED"/>
    <property type="match status" value="1"/>
</dbReference>
<comment type="subunit">
    <text evidence="9">Component of the nuclear pore complex (NPC).</text>
</comment>
<evidence type="ECO:0000256" key="4">
    <source>
        <dbReference type="ARBA" id="ARBA00022816"/>
    </source>
</evidence>
<dbReference type="InterPro" id="IPR011502">
    <property type="entry name" value="Nucleoporin_Nup85"/>
</dbReference>
<evidence type="ECO:0000256" key="5">
    <source>
        <dbReference type="ARBA" id="ARBA00022927"/>
    </source>
</evidence>
<comment type="subcellular location">
    <subcellularLocation>
        <location evidence="1 9">Nucleus</location>
        <location evidence="1 9">Nuclear pore complex</location>
    </subcellularLocation>
</comment>
<dbReference type="AlphaFoldDB" id="A0A8K0P3Z4"/>
<comment type="caution">
    <text evidence="10">The sequence shown here is derived from an EMBL/GenBank/DDBJ whole genome shotgun (WGS) entry which is preliminary data.</text>
</comment>
<dbReference type="GO" id="GO:0045893">
    <property type="term" value="P:positive regulation of DNA-templated transcription"/>
    <property type="evidence" value="ECO:0007669"/>
    <property type="project" value="TreeGrafter"/>
</dbReference>
<protein>
    <recommendedName>
        <fullName evidence="9">Nuclear pore complex protein Nup85</fullName>
    </recommendedName>
</protein>
<evidence type="ECO:0000256" key="7">
    <source>
        <dbReference type="ARBA" id="ARBA00023132"/>
    </source>
</evidence>
<evidence type="ECO:0000256" key="1">
    <source>
        <dbReference type="ARBA" id="ARBA00004567"/>
    </source>
</evidence>
<keyword evidence="7 9" id="KW-0906">Nuclear pore complex</keyword>
<evidence type="ECO:0000256" key="8">
    <source>
        <dbReference type="ARBA" id="ARBA00023242"/>
    </source>
</evidence>
<dbReference type="GO" id="GO:0031080">
    <property type="term" value="C:nuclear pore outer ring"/>
    <property type="evidence" value="ECO:0007669"/>
    <property type="project" value="TreeGrafter"/>
</dbReference>
<accession>A0A8K0P3Z4</accession>
<evidence type="ECO:0000256" key="2">
    <source>
        <dbReference type="ARBA" id="ARBA00005573"/>
    </source>
</evidence>
<evidence type="ECO:0000256" key="3">
    <source>
        <dbReference type="ARBA" id="ARBA00022448"/>
    </source>
</evidence>
<evidence type="ECO:0000313" key="10">
    <source>
        <dbReference type="EMBL" id="KAG8231483.1"/>
    </source>
</evidence>
<keyword evidence="3 9" id="KW-0813">Transport</keyword>
<dbReference type="GO" id="GO:0006406">
    <property type="term" value="P:mRNA export from nucleus"/>
    <property type="evidence" value="ECO:0007669"/>
    <property type="project" value="TreeGrafter"/>
</dbReference>
<organism evidence="10 11">
    <name type="scientific">Ladona fulva</name>
    <name type="common">Scarce chaser dragonfly</name>
    <name type="synonym">Libellula fulva</name>
    <dbReference type="NCBI Taxonomy" id="123851"/>
    <lineage>
        <taxon>Eukaryota</taxon>
        <taxon>Metazoa</taxon>
        <taxon>Ecdysozoa</taxon>
        <taxon>Arthropoda</taxon>
        <taxon>Hexapoda</taxon>
        <taxon>Insecta</taxon>
        <taxon>Pterygota</taxon>
        <taxon>Palaeoptera</taxon>
        <taxon>Odonata</taxon>
        <taxon>Epiprocta</taxon>
        <taxon>Anisoptera</taxon>
        <taxon>Libelluloidea</taxon>
        <taxon>Libellulidae</taxon>
        <taxon>Ladona</taxon>
    </lineage>
</organism>
<name>A0A8K0P3Z4_LADFU</name>
<keyword evidence="9" id="KW-0472">Membrane</keyword>
<keyword evidence="11" id="KW-1185">Reference proteome</keyword>
<reference evidence="10" key="2">
    <citation type="submission" date="2017-10" db="EMBL/GenBank/DDBJ databases">
        <title>Ladona fulva Genome sequencing and assembly.</title>
        <authorList>
            <person name="Murali S."/>
            <person name="Richards S."/>
            <person name="Bandaranaike D."/>
            <person name="Bellair M."/>
            <person name="Blankenburg K."/>
            <person name="Chao H."/>
            <person name="Dinh H."/>
            <person name="Doddapaneni H."/>
            <person name="Dugan-Rocha S."/>
            <person name="Elkadiri S."/>
            <person name="Gnanaolivu R."/>
            <person name="Hernandez B."/>
            <person name="Skinner E."/>
            <person name="Javaid M."/>
            <person name="Lee S."/>
            <person name="Li M."/>
            <person name="Ming W."/>
            <person name="Munidasa M."/>
            <person name="Muniz J."/>
            <person name="Nguyen L."/>
            <person name="Hughes D."/>
            <person name="Osuji N."/>
            <person name="Pu L.-L."/>
            <person name="Puazo M."/>
            <person name="Qu C."/>
            <person name="Quiroz J."/>
            <person name="Raj R."/>
            <person name="Weissenberger G."/>
            <person name="Xin Y."/>
            <person name="Zou X."/>
            <person name="Han Y."/>
            <person name="Worley K."/>
            <person name="Muzny D."/>
            <person name="Gibbs R."/>
        </authorList>
    </citation>
    <scope>NUCLEOTIDE SEQUENCE</scope>
    <source>
        <strain evidence="10">Sampled in the wild</strain>
    </source>
</reference>
<evidence type="ECO:0000313" key="11">
    <source>
        <dbReference type="Proteomes" id="UP000792457"/>
    </source>
</evidence>
<reference evidence="10" key="1">
    <citation type="submission" date="2013-04" db="EMBL/GenBank/DDBJ databases">
        <authorList>
            <person name="Qu J."/>
            <person name="Murali S.C."/>
            <person name="Bandaranaike D."/>
            <person name="Bellair M."/>
            <person name="Blankenburg K."/>
            <person name="Chao H."/>
            <person name="Dinh H."/>
            <person name="Doddapaneni H."/>
            <person name="Downs B."/>
            <person name="Dugan-Rocha S."/>
            <person name="Elkadiri S."/>
            <person name="Gnanaolivu R.D."/>
            <person name="Hernandez B."/>
            <person name="Javaid M."/>
            <person name="Jayaseelan J.C."/>
            <person name="Lee S."/>
            <person name="Li M."/>
            <person name="Ming W."/>
            <person name="Munidasa M."/>
            <person name="Muniz J."/>
            <person name="Nguyen L."/>
            <person name="Ongeri F."/>
            <person name="Osuji N."/>
            <person name="Pu L.-L."/>
            <person name="Puazo M."/>
            <person name="Qu C."/>
            <person name="Quiroz J."/>
            <person name="Raj R."/>
            <person name="Weissenberger G."/>
            <person name="Xin Y."/>
            <person name="Zou X."/>
            <person name="Han Y."/>
            <person name="Richards S."/>
            <person name="Worley K."/>
            <person name="Muzny D."/>
            <person name="Gibbs R."/>
        </authorList>
    </citation>
    <scope>NUCLEOTIDE SEQUENCE</scope>
    <source>
        <strain evidence="10">Sampled in the wild</strain>
    </source>
</reference>
<dbReference type="GO" id="GO:0006606">
    <property type="term" value="P:protein import into nucleus"/>
    <property type="evidence" value="ECO:0007669"/>
    <property type="project" value="TreeGrafter"/>
</dbReference>
<dbReference type="Proteomes" id="UP000792457">
    <property type="component" value="Unassembled WGS sequence"/>
</dbReference>
<keyword evidence="8 9" id="KW-0539">Nucleus</keyword>
<dbReference type="GO" id="GO:0017056">
    <property type="term" value="F:structural constituent of nuclear pore"/>
    <property type="evidence" value="ECO:0007669"/>
    <property type="project" value="TreeGrafter"/>
</dbReference>
<comment type="function">
    <text evidence="9">Functions as a component of the nuclear pore complex (NPC).</text>
</comment>
<evidence type="ECO:0000256" key="6">
    <source>
        <dbReference type="ARBA" id="ARBA00023010"/>
    </source>
</evidence>
<keyword evidence="5 9" id="KW-0653">Protein transport</keyword>
<gene>
    <name evidence="10" type="ORF">J437_LFUL000200</name>
</gene>
<proteinExistence type="inferred from homology"/>
<sequence>MNGTTSHYAPKIFGIPDSVCEQVGIIGQWMAGDKIGIHANSHTTSKSSDKPSEYVNHPAFIHHLKLDVVLFDPIVRKLVNESNGTFLAVQKVRKSKVNQNDIQSEYLKLSRQYRSIVRACLENLQEVASNFPLKKEQYLKYVAIFYNIEYIWHLCEILFIDVVPGKWNAVLPQMLDWIRFHFPKCEQQTNRVVASIEGGLSSTLGGSGGGEAHPEYWHALTGLVLQGRVGEARGLLRLHSSARQEAFRAIDEALRTMPVYTVYGGFSVTEFDMRWRCWQVSCSNKIDAGVFSSWPELDFIARILAGQEKVLDEAAKECESWEQMLAAWLLYTDPTVKSFHLGSHASRCIAQFRSQGGKFSVPKAVDSLILSLMESNLHQVGVSYLDHCPTEGEACLNLLLPRVPLTSEKRALKVIQIAKQRDLRHIVLSTCKVMGKRALARKQYGLALAWALRSQDAGFATHLADRFLEGYSASGEFASDSHSYLDLLDNLGSCMLISGRLTFLGKYCEFHRLYRAGDFREAAALLVSLLSSHLAPKYFWMTLLMDAVPLLESNDVVLTSDDTYALMHCLEELITDRNSEMNRAIGHYPIPYSEDYDDDLVGDDMEDEMDDLTIDTNTSNKVTMDRAFKRKEGLIRLALGRNLARAIVHEMSNTE</sequence>
<comment type="similarity">
    <text evidence="2 9">Belongs to the nucleoporin Nup85 family.</text>
</comment>
<dbReference type="GO" id="GO:0031965">
    <property type="term" value="C:nuclear membrane"/>
    <property type="evidence" value="ECO:0007669"/>
    <property type="project" value="UniProtKB-UniRule"/>
</dbReference>
<evidence type="ECO:0000256" key="9">
    <source>
        <dbReference type="RuleBase" id="RU365073"/>
    </source>
</evidence>